<evidence type="ECO:0000313" key="1">
    <source>
        <dbReference type="EMBL" id="VEL07692.1"/>
    </source>
</evidence>
<accession>A0A448WBJ2</accession>
<sequence length="231" mass="25832">MVRVNSCEELLEKLAELCIEIENFVPDVPGKQRLLKYCRQELQLIKSVVSSQSCTEFVASSNYTFVRGLTTLCRSYGPCRLIGIMCRFKLPFSQASLPSSITFGQSDFESNAEPFFEDSNDSPNLRLGASMAKSHSRIKREILIADLVVTQYPFSPGTPTCSSCFKSGKSTVKIHGNAENAPFWAPSFWIKFVARDAKRINSAWNGKFLSYPSIWIPQLGVSDCQAVFIAR</sequence>
<name>A0A448WBJ2_9PLAT</name>
<dbReference type="OrthoDB" id="441890at2759"/>
<dbReference type="Proteomes" id="UP000784294">
    <property type="component" value="Unassembled WGS sequence"/>
</dbReference>
<dbReference type="EMBL" id="CAAALY010002284">
    <property type="protein sequence ID" value="VEL07692.1"/>
    <property type="molecule type" value="Genomic_DNA"/>
</dbReference>
<gene>
    <name evidence="1" type="ORF">PXEA_LOCUS1132</name>
</gene>
<evidence type="ECO:0000313" key="2">
    <source>
        <dbReference type="Proteomes" id="UP000784294"/>
    </source>
</evidence>
<dbReference type="AlphaFoldDB" id="A0A448WBJ2"/>
<comment type="caution">
    <text evidence="1">The sequence shown here is derived from an EMBL/GenBank/DDBJ whole genome shotgun (WGS) entry which is preliminary data.</text>
</comment>
<keyword evidence="2" id="KW-1185">Reference proteome</keyword>
<protein>
    <submittedName>
        <fullName evidence="1">Uncharacterized protein</fullName>
    </submittedName>
</protein>
<proteinExistence type="predicted"/>
<reference evidence="1" key="1">
    <citation type="submission" date="2018-11" db="EMBL/GenBank/DDBJ databases">
        <authorList>
            <consortium name="Pathogen Informatics"/>
        </authorList>
    </citation>
    <scope>NUCLEOTIDE SEQUENCE</scope>
</reference>
<organism evidence="1 2">
    <name type="scientific">Protopolystoma xenopodis</name>
    <dbReference type="NCBI Taxonomy" id="117903"/>
    <lineage>
        <taxon>Eukaryota</taxon>
        <taxon>Metazoa</taxon>
        <taxon>Spiralia</taxon>
        <taxon>Lophotrochozoa</taxon>
        <taxon>Platyhelminthes</taxon>
        <taxon>Monogenea</taxon>
        <taxon>Polyopisthocotylea</taxon>
        <taxon>Polystomatidea</taxon>
        <taxon>Polystomatidae</taxon>
        <taxon>Protopolystoma</taxon>
    </lineage>
</organism>